<sequence length="199" mass="20261">MKRPAVAIGATFALGIGFVMPTTAIAADNAAVVDSIVAGVLSVLEVDASAELIAQIASEVSIDVFDPSLVADVAAALDSNMDASAVVAAAFDSDGDGEITSKDVAALKLLSRKNWVALEAILEAHDSDDDDESEGESDDDSSAEGSESDSSDSDSSGSNSGGNSSSNEPDESDDDETDDSSVDNSDDDDSDEDEDEPDD</sequence>
<accession>A0A6J6G1K8</accession>
<name>A0A6J6G1K8_9ZZZZ</name>
<organism evidence="2">
    <name type="scientific">freshwater metagenome</name>
    <dbReference type="NCBI Taxonomy" id="449393"/>
    <lineage>
        <taxon>unclassified sequences</taxon>
        <taxon>metagenomes</taxon>
        <taxon>ecological metagenomes</taxon>
    </lineage>
</organism>
<protein>
    <submittedName>
        <fullName evidence="2">Unannotated protein</fullName>
    </submittedName>
</protein>
<evidence type="ECO:0000313" key="2">
    <source>
        <dbReference type="EMBL" id="CAB4592925.1"/>
    </source>
</evidence>
<feature type="compositionally biased region" description="Acidic residues" evidence="1">
    <location>
        <begin position="126"/>
        <end position="152"/>
    </location>
</feature>
<dbReference type="AlphaFoldDB" id="A0A6J6G1K8"/>
<feature type="compositionally biased region" description="Acidic residues" evidence="1">
    <location>
        <begin position="168"/>
        <end position="199"/>
    </location>
</feature>
<evidence type="ECO:0000256" key="1">
    <source>
        <dbReference type="SAM" id="MobiDB-lite"/>
    </source>
</evidence>
<dbReference type="PROSITE" id="PS00018">
    <property type="entry name" value="EF_HAND_1"/>
    <property type="match status" value="1"/>
</dbReference>
<feature type="compositionally biased region" description="Low complexity" evidence="1">
    <location>
        <begin position="153"/>
        <end position="167"/>
    </location>
</feature>
<proteinExistence type="predicted"/>
<gene>
    <name evidence="2" type="ORF">UFOPK1788_00631</name>
</gene>
<reference evidence="2" key="1">
    <citation type="submission" date="2020-05" db="EMBL/GenBank/DDBJ databases">
        <authorList>
            <person name="Chiriac C."/>
            <person name="Salcher M."/>
            <person name="Ghai R."/>
            <person name="Kavagutti S V."/>
        </authorList>
    </citation>
    <scope>NUCLEOTIDE SEQUENCE</scope>
</reference>
<dbReference type="EMBL" id="CAEZUE010000069">
    <property type="protein sequence ID" value="CAB4592925.1"/>
    <property type="molecule type" value="Genomic_DNA"/>
</dbReference>
<dbReference type="InterPro" id="IPR018247">
    <property type="entry name" value="EF_Hand_1_Ca_BS"/>
</dbReference>
<feature type="region of interest" description="Disordered" evidence="1">
    <location>
        <begin position="123"/>
        <end position="199"/>
    </location>
</feature>